<evidence type="ECO:0000256" key="1">
    <source>
        <dbReference type="ARBA" id="ARBA00004167"/>
    </source>
</evidence>
<dbReference type="EMBL" id="JABCRI010000005">
    <property type="protein sequence ID" value="KAF8406711.1"/>
    <property type="molecule type" value="Genomic_DNA"/>
</dbReference>
<sequence>MSRKIRTTLLSVFISVVLFATFSLFFHHEAVSGTGFRPPATLRNPSNNVYNLNLAITEELHSRSRQVSSIPDLLPSESILLPDWEVLLLVSPENHFSSDSGNGYYCFFQNNDTSPAKFTGILPFSNRTTFKCVLPNSVRRLRPISRPILTNSPGNWPEKESEAPEMFRWGFLAYESLSTENDVILFVKGVNNRQGVNRSPAEFQCVFGNDVINGVKTDVLSSSQEVFRCLHPNQTALRRLFSGGDERIKVSLEIREQYKQREMVVVPSVAYYTPKYNVASPQEEGKSLLCACTMGYNVAKFLKEWVVYHSKIGVEKFILYDNGSDDDLERVVEELLEEHDVEKLSWPWPKTQEAGFSHCAMHARDSCTWMMYIDVDEFVFSPSWLLNSSIHMLKSFLPNTSSHSPVGQVSVRCFEYGPSNQRSHPVQGVTQGYTCRRRVEQRHKSIVLLDAINPSLLNVIHHFKMKEGYVVKRLSKEEGVVNHYKYQAWPEFRVKFRRRVSAYVVDWRKEVNPRSKDRTPGLGFAAIEPKGWASKFCEVNDNRLKVLTQRWFGLDSPTGYKMAWE</sequence>
<evidence type="ECO:0000256" key="3">
    <source>
        <dbReference type="ARBA" id="ARBA00022676"/>
    </source>
</evidence>
<comment type="similarity">
    <text evidence="2 8">Belongs to the glycosyltransferase 92 family.</text>
</comment>
<keyword evidence="4 8" id="KW-0808">Transferase</keyword>
<comment type="caution">
    <text evidence="9">The sequence shown here is derived from an EMBL/GenBank/DDBJ whole genome shotgun (WGS) entry which is preliminary data.</text>
</comment>
<reference evidence="9 10" key="1">
    <citation type="submission" date="2020-04" db="EMBL/GenBank/DDBJ databases">
        <title>Plant Genome Project.</title>
        <authorList>
            <person name="Zhang R.-G."/>
        </authorList>
    </citation>
    <scope>NUCLEOTIDE SEQUENCE [LARGE SCALE GENOMIC DNA]</scope>
    <source>
        <strain evidence="9">YNK0</strain>
        <tissue evidence="9">Leaf</tissue>
    </source>
</reference>
<evidence type="ECO:0000256" key="2">
    <source>
        <dbReference type="ARBA" id="ARBA00007647"/>
    </source>
</evidence>
<keyword evidence="5" id="KW-0812">Transmembrane</keyword>
<evidence type="ECO:0000256" key="6">
    <source>
        <dbReference type="ARBA" id="ARBA00022989"/>
    </source>
</evidence>
<dbReference type="InterPro" id="IPR008166">
    <property type="entry name" value="Glyco_transf_92"/>
</dbReference>
<dbReference type="SUPFAM" id="SSF53448">
    <property type="entry name" value="Nucleotide-diphospho-sugar transferases"/>
    <property type="match status" value="1"/>
</dbReference>
<evidence type="ECO:0000256" key="5">
    <source>
        <dbReference type="ARBA" id="ARBA00022692"/>
    </source>
</evidence>
<keyword evidence="10" id="KW-1185">Reference proteome</keyword>
<evidence type="ECO:0000313" key="9">
    <source>
        <dbReference type="EMBL" id="KAF8406711.1"/>
    </source>
</evidence>
<dbReference type="InterPro" id="IPR029044">
    <property type="entry name" value="Nucleotide-diphossugar_trans"/>
</dbReference>
<dbReference type="Proteomes" id="UP000655225">
    <property type="component" value="Unassembled WGS sequence"/>
</dbReference>
<dbReference type="GO" id="GO:0016020">
    <property type="term" value="C:membrane"/>
    <property type="evidence" value="ECO:0007669"/>
    <property type="project" value="UniProtKB-SubCell"/>
</dbReference>
<dbReference type="AlphaFoldDB" id="A0A835DKC5"/>
<gene>
    <name evidence="9" type="ORF">HHK36_008803</name>
</gene>
<name>A0A835DKC5_TETSI</name>
<keyword evidence="7" id="KW-0472">Membrane</keyword>
<keyword evidence="6" id="KW-1133">Transmembrane helix</keyword>
<dbReference type="PANTHER" id="PTHR21461">
    <property type="entry name" value="GLYCOSYLTRANSFERASE FAMILY 92 PROTEIN"/>
    <property type="match status" value="1"/>
</dbReference>
<dbReference type="PANTHER" id="PTHR21461:SF69">
    <property type="entry name" value="GLYCOSYLTRANSFERASE FAMILY 92 PROTEIN"/>
    <property type="match status" value="1"/>
</dbReference>
<proteinExistence type="inferred from homology"/>
<comment type="subcellular location">
    <subcellularLocation>
        <location evidence="1">Membrane</location>
        <topology evidence="1">Single-pass membrane protein</topology>
    </subcellularLocation>
</comment>
<evidence type="ECO:0000256" key="8">
    <source>
        <dbReference type="RuleBase" id="RU366017"/>
    </source>
</evidence>
<keyword evidence="3 8" id="KW-0328">Glycosyltransferase</keyword>
<dbReference type="OrthoDB" id="2526284at2759"/>
<dbReference type="OMA" id="PDLPLWN"/>
<dbReference type="GO" id="GO:0005737">
    <property type="term" value="C:cytoplasm"/>
    <property type="evidence" value="ECO:0007669"/>
    <property type="project" value="TreeGrafter"/>
</dbReference>
<evidence type="ECO:0000256" key="7">
    <source>
        <dbReference type="ARBA" id="ARBA00023136"/>
    </source>
</evidence>
<dbReference type="GO" id="GO:0016757">
    <property type="term" value="F:glycosyltransferase activity"/>
    <property type="evidence" value="ECO:0007669"/>
    <property type="project" value="UniProtKB-UniRule"/>
</dbReference>
<accession>A0A835DKC5</accession>
<dbReference type="Pfam" id="PF01697">
    <property type="entry name" value="Glyco_transf_92"/>
    <property type="match status" value="1"/>
</dbReference>
<evidence type="ECO:0000313" key="10">
    <source>
        <dbReference type="Proteomes" id="UP000655225"/>
    </source>
</evidence>
<evidence type="ECO:0000256" key="4">
    <source>
        <dbReference type="ARBA" id="ARBA00022679"/>
    </source>
</evidence>
<protein>
    <recommendedName>
        <fullName evidence="8">Glycosyltransferase family 92 protein</fullName>
        <ecNumber evidence="8">2.4.1.-</ecNumber>
    </recommendedName>
</protein>
<dbReference type="EC" id="2.4.1.-" evidence="8"/>
<organism evidence="9 10">
    <name type="scientific">Tetracentron sinense</name>
    <name type="common">Spur-leaf</name>
    <dbReference type="NCBI Taxonomy" id="13715"/>
    <lineage>
        <taxon>Eukaryota</taxon>
        <taxon>Viridiplantae</taxon>
        <taxon>Streptophyta</taxon>
        <taxon>Embryophyta</taxon>
        <taxon>Tracheophyta</taxon>
        <taxon>Spermatophyta</taxon>
        <taxon>Magnoliopsida</taxon>
        <taxon>Trochodendrales</taxon>
        <taxon>Trochodendraceae</taxon>
        <taxon>Tetracentron</taxon>
    </lineage>
</organism>